<evidence type="ECO:0000313" key="1">
    <source>
        <dbReference type="EMBL" id="KAI3691078.1"/>
    </source>
</evidence>
<gene>
    <name evidence="1" type="ORF">L2E82_49295</name>
</gene>
<sequence>MHLLYFIFIFIYTNINYAETRCLDRDRSALLQFKNGLVDDYDLLKSWRNTSTSRDCCRWRGVGCINGTGQVIKLDLPAVWSDELEQSLGLSGDIDSSLLSLTSLTYLDLSGNSFTRIPKFLGSLKTLQQLKLANIELSSPKFPYQIGNLSNLQTLDLSATSVVMRNTDWLSRLSSLKYLNLSYIDLSGSVGLLNNAIRLPSLVELHLANCLLPNNTGKSFVRSMSNLSESFAVLNLGYNDLPNSMIYPWLFKFSSSLTDIDLTENELLGAIPEAFGTIKNLQTLDLSNNRLEGGIASSFRNLSNIRELFLSGNNLNQDLPSFFDSLSRRSLQVLDLSFNKLSGSLPDFTTFTALKELRLGGNQLNGSFPGKFKQISNLLILDLEDNRINGLLPDLSVFVSLRELYFERNLLNGTLAEKLEPLSKLEYLGASSNSFQGTISERHLANLSRLTYLDLSSNLLALEIGSDWSATFQLDTISLSSCKLGSSFPGWLKTQNNFSVLDISNAGINDSVPSWFWESLTPGIRYLNLSMNQIHGVIPDFLSDGPPIIDMSLNNFSGNLPLFPLDTVTLNLNNNMFSGPISFLCNLTRISHLDLSNNKLSGELPNCWNNLDDLAILNLENNGFTGAVPDSMGALESISMLSLRVNDIAGNIPKCLNNISGMTTRDKGTLQSSIEYNAAGLTLSRLHMNVKVVFRVLLQWKGRQAEYQKTLRLVTRVVNRSPRKSSSWVDKSDPSIDIRTIAHFRMAVTRSNGGPDAGASSGGAPTDENLRNLIAEEVSREVLAAIPQFFGTIKAKLWAMLEERMATQGMSHARDASYKDFSACSPPMFDGDRDPIVSMRWISAVEGAFRTCSCPENSKVTFAVNLLREGAKDWWEIRTKDLTPAQLDAIIWPQFKEQFKLKYVPQVEMERLAQEYLNLTQTIETVTEITKKFNERALFCPEFVATERMRMTRYLAMLRTDIREFVSAARHQTLTDMIAAARARELELETQQKQKRPAPTQTQQVSKKFRGADQGKQGQRSQGKCGKCGRNHEGRCWVLICHKCGKEGHYAKDCRQEVKICFNCNQVGHFKAQCPRLTQGVVQNPAPTTLRITDGRQGKGEAPKTKGRAFVMTAEEAHDAPDVVTGTFLVNSTPTFALFDSGASHSFVSSALGKSFGIALGTLHRPLEVEIADDKTVQATSVYRGCEVVIQGIKFPIDLIPIPLSDSRVIIGMDWMGQHESWIDCKNKRVWIQTPSGGELVVQGERKNREKKPQQKAGDIPVVRDFPDVFPEDLPGVPPERQVEFKIDLTPGAAPIAKAPYRLAPPEMLELSIQLRELLDKGFIRPSCSPWGAPILFVKKKDGSNRMCIDYRELNKLTVKNQYPLPRIDDLFDQLQGASWFSKIDLRSGYHQMRVREEDLPKTAFRTRYGHFEFLVMLFGLTNAPAAFLDLMNRVCRPMLDRSVIVFIDDILVYSRSRERHEQHLREVLETLRKEKLYAKLSKCDFWLREVQFLGHIVNEQGIMVDPAKVEAVMRLLIVAVPLTRLTKKNAAFRWGEEQQQTFETLRRKLCEASVLTLPEGMEDMVVYCDASISGLGAVLMQRGRVIAYASRQLKPHEANYPTHDLELGVVVFALKIWRHYLYGVKCTIFTDHKSLKYLMDQANLNMRQRRWLDVLKDYDCEIHYHPGKANVEADALSRKASGAPLRDICLRMTTVTPLFELIRKAQVEASKNENQKGERIVGQLAAMVKDSRDLLTCHERIWVPKLGGVRQTLLEKAHKSRFSIHPGATKMYRDLREYYWWPGMKREVADFVERCMTCRRVKAEHQRPHGRLQPLEIPEWKWEHITMDFITKLPRTPRHMDTIWIIVDRLTKSAHFLPIQETYSAKELAKVYVDEIISRHGIPVSVISDRDVRFTSRFWKKFHEELGTRLHFSTSYHPQTDGQSEMTIQTLEDMFRACVIDFGGSWDSHLPLAEFSYNNSYHASIGRAPFEMLYGRKCRTPICWGEVGQQATVRSRVSSWELCSS</sequence>
<protein>
    <submittedName>
        <fullName evidence="1">Uncharacterized protein</fullName>
    </submittedName>
</protein>
<reference evidence="1 2" key="2">
    <citation type="journal article" date="2022" name="Mol. Ecol. Resour.">
        <title>The genomes of chicory, endive, great burdock and yacon provide insights into Asteraceae paleo-polyploidization history and plant inulin production.</title>
        <authorList>
            <person name="Fan W."/>
            <person name="Wang S."/>
            <person name="Wang H."/>
            <person name="Wang A."/>
            <person name="Jiang F."/>
            <person name="Liu H."/>
            <person name="Zhao H."/>
            <person name="Xu D."/>
            <person name="Zhang Y."/>
        </authorList>
    </citation>
    <scope>NUCLEOTIDE SEQUENCE [LARGE SCALE GENOMIC DNA]</scope>
    <source>
        <strain evidence="2">cv. Punajuju</strain>
        <tissue evidence="1">Leaves</tissue>
    </source>
</reference>
<reference evidence="2" key="1">
    <citation type="journal article" date="2022" name="Mol. Ecol. Resour.">
        <title>The genomes of chicory, endive, great burdock and yacon provide insights into Asteraceae palaeo-polyploidization history and plant inulin production.</title>
        <authorList>
            <person name="Fan W."/>
            <person name="Wang S."/>
            <person name="Wang H."/>
            <person name="Wang A."/>
            <person name="Jiang F."/>
            <person name="Liu H."/>
            <person name="Zhao H."/>
            <person name="Xu D."/>
            <person name="Zhang Y."/>
        </authorList>
    </citation>
    <scope>NUCLEOTIDE SEQUENCE [LARGE SCALE GENOMIC DNA]</scope>
    <source>
        <strain evidence="2">cv. Punajuju</strain>
    </source>
</reference>
<name>A0ACB8Z0D6_CICIN</name>
<organism evidence="1 2">
    <name type="scientific">Cichorium intybus</name>
    <name type="common">Chicory</name>
    <dbReference type="NCBI Taxonomy" id="13427"/>
    <lineage>
        <taxon>Eukaryota</taxon>
        <taxon>Viridiplantae</taxon>
        <taxon>Streptophyta</taxon>
        <taxon>Embryophyta</taxon>
        <taxon>Tracheophyta</taxon>
        <taxon>Spermatophyta</taxon>
        <taxon>Magnoliopsida</taxon>
        <taxon>eudicotyledons</taxon>
        <taxon>Gunneridae</taxon>
        <taxon>Pentapetalae</taxon>
        <taxon>asterids</taxon>
        <taxon>campanulids</taxon>
        <taxon>Asterales</taxon>
        <taxon>Asteraceae</taxon>
        <taxon>Cichorioideae</taxon>
        <taxon>Cichorieae</taxon>
        <taxon>Cichoriinae</taxon>
        <taxon>Cichorium</taxon>
    </lineage>
</organism>
<evidence type="ECO:0000313" key="2">
    <source>
        <dbReference type="Proteomes" id="UP001055811"/>
    </source>
</evidence>
<comment type="caution">
    <text evidence="1">The sequence shown here is derived from an EMBL/GenBank/DDBJ whole genome shotgun (WGS) entry which is preliminary data.</text>
</comment>
<dbReference type="EMBL" id="CM042017">
    <property type="protein sequence ID" value="KAI3691078.1"/>
    <property type="molecule type" value="Genomic_DNA"/>
</dbReference>
<keyword evidence="2" id="KW-1185">Reference proteome</keyword>
<proteinExistence type="predicted"/>
<accession>A0ACB8Z0D6</accession>
<dbReference type="Proteomes" id="UP001055811">
    <property type="component" value="Linkage Group LG09"/>
</dbReference>